<evidence type="ECO:0000259" key="2">
    <source>
        <dbReference type="Pfam" id="PF07589"/>
    </source>
</evidence>
<sequence length="260" mass="27818">MNKLLKLFASLALVITSSASFAGQLPVFAGWTAFGSEDQSGTGNYQLTPGWGGQAFDAEYLFYKLQGNKLSIGLQTGFDIVSNNGQLYSDGHRYYAGDLALSFDGNKGTYEYAIDFGNLTKNYADNVKISAQGNVSGVDTAGLYKANSWNNDIYYYNNGGYSAPYGVSSGTLLVAANGSNFSEGSGVLGNDKSYYSIFTFDLSNIAGLQQSFTLDAHWTMSCGNDAIDGRVKLAKVPEPSPFVLFGLGIAGLLAARRRLK</sequence>
<feature type="signal peptide" evidence="1">
    <location>
        <begin position="1"/>
        <end position="22"/>
    </location>
</feature>
<name>A0ABQ3AWJ7_9GAMM</name>
<evidence type="ECO:0000256" key="1">
    <source>
        <dbReference type="SAM" id="SignalP"/>
    </source>
</evidence>
<organism evidence="3 4">
    <name type="scientific">Cellvibrio zantedeschiae</name>
    <dbReference type="NCBI Taxonomy" id="1237077"/>
    <lineage>
        <taxon>Bacteria</taxon>
        <taxon>Pseudomonadati</taxon>
        <taxon>Pseudomonadota</taxon>
        <taxon>Gammaproteobacteria</taxon>
        <taxon>Cellvibrionales</taxon>
        <taxon>Cellvibrionaceae</taxon>
        <taxon>Cellvibrio</taxon>
    </lineage>
</organism>
<accession>A0ABQ3AWJ7</accession>
<dbReference type="InterPro" id="IPR013424">
    <property type="entry name" value="Ice-binding_C"/>
</dbReference>
<keyword evidence="4" id="KW-1185">Reference proteome</keyword>
<proteinExistence type="predicted"/>
<comment type="caution">
    <text evidence="3">The sequence shown here is derived from an EMBL/GenBank/DDBJ whole genome shotgun (WGS) entry which is preliminary data.</text>
</comment>
<protein>
    <recommendedName>
        <fullName evidence="2">Ice-binding protein C-terminal domain-containing protein</fullName>
    </recommendedName>
</protein>
<gene>
    <name evidence="3" type="ORF">GCM10011613_08470</name>
</gene>
<reference evidence="4" key="1">
    <citation type="journal article" date="2019" name="Int. J. Syst. Evol. Microbiol.">
        <title>The Global Catalogue of Microorganisms (GCM) 10K type strain sequencing project: providing services to taxonomists for standard genome sequencing and annotation.</title>
        <authorList>
            <consortium name="The Broad Institute Genomics Platform"/>
            <consortium name="The Broad Institute Genome Sequencing Center for Infectious Disease"/>
            <person name="Wu L."/>
            <person name="Ma J."/>
        </authorList>
    </citation>
    <scope>NUCLEOTIDE SEQUENCE [LARGE SCALE GENOMIC DNA]</scope>
    <source>
        <strain evidence="4">KCTC 32239</strain>
    </source>
</reference>
<dbReference type="Proteomes" id="UP000619761">
    <property type="component" value="Unassembled WGS sequence"/>
</dbReference>
<feature type="chain" id="PRO_5045983613" description="Ice-binding protein C-terminal domain-containing protein" evidence="1">
    <location>
        <begin position="23"/>
        <end position="260"/>
    </location>
</feature>
<dbReference type="Pfam" id="PF07589">
    <property type="entry name" value="PEP-CTERM"/>
    <property type="match status" value="1"/>
</dbReference>
<dbReference type="EMBL" id="BMYZ01000001">
    <property type="protein sequence ID" value="GGY66764.1"/>
    <property type="molecule type" value="Genomic_DNA"/>
</dbReference>
<evidence type="ECO:0000313" key="3">
    <source>
        <dbReference type="EMBL" id="GGY66764.1"/>
    </source>
</evidence>
<keyword evidence="1" id="KW-0732">Signal</keyword>
<evidence type="ECO:0000313" key="4">
    <source>
        <dbReference type="Proteomes" id="UP000619761"/>
    </source>
</evidence>
<dbReference type="RefSeq" id="WP_189416289.1">
    <property type="nucleotide sequence ID" value="NZ_BMYZ01000001.1"/>
</dbReference>
<dbReference type="NCBIfam" id="TIGR02595">
    <property type="entry name" value="PEP_CTERM"/>
    <property type="match status" value="1"/>
</dbReference>
<feature type="domain" description="Ice-binding protein C-terminal" evidence="2">
    <location>
        <begin position="236"/>
        <end position="258"/>
    </location>
</feature>